<dbReference type="GO" id="GO:0016298">
    <property type="term" value="F:lipase activity"/>
    <property type="evidence" value="ECO:0007669"/>
    <property type="project" value="InterPro"/>
</dbReference>
<dbReference type="Proteomes" id="UP000094527">
    <property type="component" value="Unassembled WGS sequence"/>
</dbReference>
<dbReference type="Pfam" id="PF00151">
    <property type="entry name" value="Lipase"/>
    <property type="match status" value="1"/>
</dbReference>
<evidence type="ECO:0000256" key="1">
    <source>
        <dbReference type="ARBA" id="ARBA00004613"/>
    </source>
</evidence>
<comment type="subcellular location">
    <subcellularLocation>
        <location evidence="1">Secreted</location>
    </subcellularLocation>
</comment>
<dbReference type="OMA" id="YMIERIT"/>
<evidence type="ECO:0000259" key="6">
    <source>
        <dbReference type="Pfam" id="PF00151"/>
    </source>
</evidence>
<dbReference type="GO" id="GO:0016042">
    <property type="term" value="P:lipid catabolic process"/>
    <property type="evidence" value="ECO:0007669"/>
    <property type="project" value="TreeGrafter"/>
</dbReference>
<dbReference type="GO" id="GO:0005615">
    <property type="term" value="C:extracellular space"/>
    <property type="evidence" value="ECO:0007669"/>
    <property type="project" value="TreeGrafter"/>
</dbReference>
<dbReference type="InterPro" id="IPR029058">
    <property type="entry name" value="AB_hydrolase_fold"/>
</dbReference>
<dbReference type="EMBL" id="LJIJ01000134">
    <property type="protein sequence ID" value="ODN01918.1"/>
    <property type="molecule type" value="Genomic_DNA"/>
</dbReference>
<keyword evidence="8" id="KW-1185">Reference proteome</keyword>
<evidence type="ECO:0000256" key="5">
    <source>
        <dbReference type="SAM" id="MobiDB-lite"/>
    </source>
</evidence>
<name>A0A1D2N9J8_ORCCI</name>
<keyword evidence="3" id="KW-0964">Secreted</keyword>
<feature type="domain" description="Lipase" evidence="6">
    <location>
        <begin position="64"/>
        <end position="345"/>
    </location>
</feature>
<comment type="similarity">
    <text evidence="2 4">Belongs to the AB hydrolase superfamily. Lipase family.</text>
</comment>
<dbReference type="CDD" id="cd00707">
    <property type="entry name" value="Pancreat_lipase_like"/>
    <property type="match status" value="1"/>
</dbReference>
<dbReference type="PANTHER" id="PTHR11610">
    <property type="entry name" value="LIPASE"/>
    <property type="match status" value="1"/>
</dbReference>
<sequence>MVHDHALEDSISEAQLPTELNPKNVHSQPQRFLSRFKPILRKATSINDTTGDDTIHYNSALVSDSVLKEEIKYLLFTNKNQDKFQVMPRNGSVGGTFWDSKRKTKILIHGLTSTFWMSSVKNIWTQHIFEIKDAYLKKTQDESYNVVVMDWTPLSTVPLNRYPDAAKATKLAGEDLAAFIFTLLNTDNLRSLEDIHILGHSLGAHVAGVTGNRMQGISEEYMIERITGLDPAGPCFDTGSGKLPADTEDILDKTDANFVDIIHTNMGNIIKTVAGRYGSVMAAGHVDFYPNGGEVQEGCSFLENRINYCSHQKSVVYYAQSISEKIVACPCDNWESYRSEKCQCDLKSGGDFFGEHCNKTARGKLYLAF</sequence>
<gene>
    <name evidence="7" type="ORF">Ocin01_04761</name>
</gene>
<accession>A0A1D2N9J8</accession>
<dbReference type="PANTHER" id="PTHR11610:SF178">
    <property type="entry name" value="LIPASE MEMBER H-A-LIKE PROTEIN"/>
    <property type="match status" value="1"/>
</dbReference>
<reference evidence="7 8" key="1">
    <citation type="journal article" date="2016" name="Genome Biol. Evol.">
        <title>Gene Family Evolution Reflects Adaptation to Soil Environmental Stressors in the Genome of the Collembolan Orchesella cincta.</title>
        <authorList>
            <person name="Faddeeva-Vakhrusheva A."/>
            <person name="Derks M.F."/>
            <person name="Anvar S.Y."/>
            <person name="Agamennone V."/>
            <person name="Suring W."/>
            <person name="Smit S."/>
            <person name="van Straalen N.M."/>
            <person name="Roelofs D."/>
        </authorList>
    </citation>
    <scope>NUCLEOTIDE SEQUENCE [LARGE SCALE GENOMIC DNA]</scope>
    <source>
        <tissue evidence="7">Mixed pool</tissue>
    </source>
</reference>
<evidence type="ECO:0000313" key="7">
    <source>
        <dbReference type="EMBL" id="ODN01918.1"/>
    </source>
</evidence>
<dbReference type="InterPro" id="IPR000734">
    <property type="entry name" value="TAG_lipase"/>
</dbReference>
<dbReference type="OrthoDB" id="199913at2759"/>
<evidence type="ECO:0000256" key="2">
    <source>
        <dbReference type="ARBA" id="ARBA00010701"/>
    </source>
</evidence>
<dbReference type="SUPFAM" id="SSF53474">
    <property type="entry name" value="alpha/beta-Hydrolases"/>
    <property type="match status" value="1"/>
</dbReference>
<dbReference type="InterPro" id="IPR013818">
    <property type="entry name" value="Lipase"/>
</dbReference>
<comment type="caution">
    <text evidence="7">The sequence shown here is derived from an EMBL/GenBank/DDBJ whole genome shotgun (WGS) entry which is preliminary data.</text>
</comment>
<feature type="region of interest" description="Disordered" evidence="5">
    <location>
        <begin position="1"/>
        <end position="28"/>
    </location>
</feature>
<dbReference type="STRING" id="48709.A0A1D2N9J8"/>
<dbReference type="AlphaFoldDB" id="A0A1D2N9J8"/>
<organism evidence="7 8">
    <name type="scientific">Orchesella cincta</name>
    <name type="common">Springtail</name>
    <name type="synonym">Podura cincta</name>
    <dbReference type="NCBI Taxonomy" id="48709"/>
    <lineage>
        <taxon>Eukaryota</taxon>
        <taxon>Metazoa</taxon>
        <taxon>Ecdysozoa</taxon>
        <taxon>Arthropoda</taxon>
        <taxon>Hexapoda</taxon>
        <taxon>Collembola</taxon>
        <taxon>Entomobryomorpha</taxon>
        <taxon>Entomobryoidea</taxon>
        <taxon>Orchesellidae</taxon>
        <taxon>Orchesellinae</taxon>
        <taxon>Orchesella</taxon>
    </lineage>
</organism>
<evidence type="ECO:0000256" key="3">
    <source>
        <dbReference type="ARBA" id="ARBA00022525"/>
    </source>
</evidence>
<evidence type="ECO:0000256" key="4">
    <source>
        <dbReference type="RuleBase" id="RU004262"/>
    </source>
</evidence>
<evidence type="ECO:0000313" key="8">
    <source>
        <dbReference type="Proteomes" id="UP000094527"/>
    </source>
</evidence>
<protein>
    <submittedName>
        <fullName evidence="7">Pancreatic lipase-related protein 2</fullName>
    </submittedName>
</protein>
<dbReference type="InterPro" id="IPR033906">
    <property type="entry name" value="Lipase_N"/>
</dbReference>
<proteinExistence type="inferred from homology"/>
<dbReference type="Gene3D" id="3.40.50.1820">
    <property type="entry name" value="alpha/beta hydrolase"/>
    <property type="match status" value="1"/>
</dbReference>